<organism evidence="1">
    <name type="scientific">Haemonchus placei</name>
    <name type="common">Barber's pole worm</name>
    <dbReference type="NCBI Taxonomy" id="6290"/>
    <lineage>
        <taxon>Eukaryota</taxon>
        <taxon>Metazoa</taxon>
        <taxon>Ecdysozoa</taxon>
        <taxon>Nematoda</taxon>
        <taxon>Chromadorea</taxon>
        <taxon>Rhabditida</taxon>
        <taxon>Rhabditina</taxon>
        <taxon>Rhabditomorpha</taxon>
        <taxon>Strongyloidea</taxon>
        <taxon>Trichostrongylidae</taxon>
        <taxon>Haemonchus</taxon>
    </lineage>
</organism>
<accession>A0A0N4WM67</accession>
<dbReference type="WBParaSite" id="HPLM_0001228501-mRNA-1">
    <property type="protein sequence ID" value="HPLM_0001228501-mRNA-1"/>
    <property type="gene ID" value="HPLM_0001228501"/>
</dbReference>
<protein>
    <submittedName>
        <fullName evidence="1">Secreted protein</fullName>
    </submittedName>
</protein>
<sequence length="119" mass="12893">LLLFNNGNQAVPTLSMPDTHDSLSTSIAVCSALISSLRTSSHPSSLSTRTIETGIERVLLILVVSIELRSTRTGTPFESSTLPIHSNSRVSSIRTRYILLATQNESSYRAAEGTIRMST</sequence>
<proteinExistence type="predicted"/>
<evidence type="ECO:0000313" key="1">
    <source>
        <dbReference type="WBParaSite" id="HPLM_0001228501-mRNA-1"/>
    </source>
</evidence>
<reference evidence="1" key="1">
    <citation type="submission" date="2017-02" db="UniProtKB">
        <authorList>
            <consortium name="WormBaseParasite"/>
        </authorList>
    </citation>
    <scope>IDENTIFICATION</scope>
</reference>
<name>A0A0N4WM67_HAEPC</name>
<dbReference type="AlphaFoldDB" id="A0A0N4WM67"/>